<dbReference type="InterPro" id="IPR013187">
    <property type="entry name" value="F-box-assoc_dom_typ3"/>
</dbReference>
<dbReference type="Pfam" id="PF08268">
    <property type="entry name" value="FBA_3"/>
    <property type="match status" value="1"/>
</dbReference>
<dbReference type="NCBIfam" id="TIGR01640">
    <property type="entry name" value="F_box_assoc_1"/>
    <property type="match status" value="1"/>
</dbReference>
<keyword evidence="1" id="KW-1133">Transmembrane helix</keyword>
<dbReference type="Proteomes" id="UP000222542">
    <property type="component" value="Unassembled WGS sequence"/>
</dbReference>
<dbReference type="AlphaFoldDB" id="A0A2G2ZTY0"/>
<dbReference type="Gramene" id="PHT85438">
    <property type="protein sequence ID" value="PHT85438"/>
    <property type="gene ID" value="T459_07544"/>
</dbReference>
<reference evidence="3 4" key="1">
    <citation type="journal article" date="2014" name="Nat. Genet.">
        <title>Genome sequence of the hot pepper provides insights into the evolution of pungency in Capsicum species.</title>
        <authorList>
            <person name="Kim S."/>
            <person name="Park M."/>
            <person name="Yeom S.I."/>
            <person name="Kim Y.M."/>
            <person name="Lee J.M."/>
            <person name="Lee H.A."/>
            <person name="Seo E."/>
            <person name="Choi J."/>
            <person name="Cheong K."/>
            <person name="Kim K.T."/>
            <person name="Jung K."/>
            <person name="Lee G.W."/>
            <person name="Oh S.K."/>
            <person name="Bae C."/>
            <person name="Kim S.B."/>
            <person name="Lee H.Y."/>
            <person name="Kim S.Y."/>
            <person name="Kim M.S."/>
            <person name="Kang B.C."/>
            <person name="Jo Y.D."/>
            <person name="Yang H.B."/>
            <person name="Jeong H.J."/>
            <person name="Kang W.H."/>
            <person name="Kwon J.K."/>
            <person name="Shin C."/>
            <person name="Lim J.Y."/>
            <person name="Park J.H."/>
            <person name="Huh J.H."/>
            <person name="Kim J.S."/>
            <person name="Kim B.D."/>
            <person name="Cohen O."/>
            <person name="Paran I."/>
            <person name="Suh M.C."/>
            <person name="Lee S.B."/>
            <person name="Kim Y.K."/>
            <person name="Shin Y."/>
            <person name="Noh S.J."/>
            <person name="Park J."/>
            <person name="Seo Y.S."/>
            <person name="Kwon S.Y."/>
            <person name="Kim H.A."/>
            <person name="Park J.M."/>
            <person name="Kim H.J."/>
            <person name="Choi S.B."/>
            <person name="Bosland P.W."/>
            <person name="Reeves G."/>
            <person name="Jo S.H."/>
            <person name="Lee B.W."/>
            <person name="Cho H.T."/>
            <person name="Choi H.S."/>
            <person name="Lee M.S."/>
            <person name="Yu Y."/>
            <person name="Do Choi Y."/>
            <person name="Park B.S."/>
            <person name="van Deynze A."/>
            <person name="Ashrafi H."/>
            <person name="Hill T."/>
            <person name="Kim W.T."/>
            <person name="Pai H.S."/>
            <person name="Ahn H.K."/>
            <person name="Yeam I."/>
            <person name="Giovannoni J.J."/>
            <person name="Rose J.K."/>
            <person name="Sorensen I."/>
            <person name="Lee S.J."/>
            <person name="Kim R.W."/>
            <person name="Choi I.Y."/>
            <person name="Choi B.S."/>
            <person name="Lim J.S."/>
            <person name="Lee Y.H."/>
            <person name="Choi D."/>
        </authorList>
    </citation>
    <scope>NUCLEOTIDE SEQUENCE [LARGE SCALE GENOMIC DNA]</scope>
    <source>
        <strain evidence="4">cv. CM334</strain>
    </source>
</reference>
<keyword evidence="1" id="KW-0472">Membrane</keyword>
<keyword evidence="4" id="KW-1185">Reference proteome</keyword>
<comment type="caution">
    <text evidence="3">The sequence shown here is derived from an EMBL/GenBank/DDBJ whole genome shotgun (WGS) entry which is preliminary data.</text>
</comment>
<sequence>MKSCTRFRSVNSEWDDTLHSLEPSSCIMRSRCLETQRHIYSLYTAGEEELVARTFYKDEMRIATVMKGIVCICNGDSVALWNPANEQTLELPRHHRSEFMETSIGLAWINNQIVVIKIYLGDVVDDVVMFSLQESRWISLGNDTKIGIANEDDACDTIVYGTPYWIGETRRDSCIKFDVKTNRFEEIRLPRTIQREEIEGEEKERKKRERNDFPISLYGLRGKLAILVRDHQPMPPYTLACHSWILDDDGHWMIGRNMVFTLAISRFINPLENGDLVVVTQDQSLTIIDRSTSLVKATINQGSTHVQKCYEYKQSDIILNEPWTSKLTRRLLLFGAGLVGGIVVSLYMKKRQGNGSKRQGNI</sequence>
<evidence type="ECO:0000259" key="2">
    <source>
        <dbReference type="Pfam" id="PF08268"/>
    </source>
</evidence>
<name>A0A2G2ZTY0_CAPAN</name>
<feature type="domain" description="F-box associated beta-propeller type 3" evidence="2">
    <location>
        <begin position="55"/>
        <end position="252"/>
    </location>
</feature>
<reference evidence="3 4" key="2">
    <citation type="journal article" date="2017" name="Genome Biol.">
        <title>New reference genome sequences of hot pepper reveal the massive evolution of plant disease-resistance genes by retroduplication.</title>
        <authorList>
            <person name="Kim S."/>
            <person name="Park J."/>
            <person name="Yeom S.I."/>
            <person name="Kim Y.M."/>
            <person name="Seo E."/>
            <person name="Kim K.T."/>
            <person name="Kim M.S."/>
            <person name="Lee J.M."/>
            <person name="Cheong K."/>
            <person name="Shin H.S."/>
            <person name="Kim S.B."/>
            <person name="Han K."/>
            <person name="Lee J."/>
            <person name="Park M."/>
            <person name="Lee H.A."/>
            <person name="Lee H.Y."/>
            <person name="Lee Y."/>
            <person name="Oh S."/>
            <person name="Lee J.H."/>
            <person name="Choi E."/>
            <person name="Choi E."/>
            <person name="Lee S.E."/>
            <person name="Jeon J."/>
            <person name="Kim H."/>
            <person name="Choi G."/>
            <person name="Song H."/>
            <person name="Lee J."/>
            <person name="Lee S.C."/>
            <person name="Kwon J.K."/>
            <person name="Lee H.Y."/>
            <person name="Koo N."/>
            <person name="Hong Y."/>
            <person name="Kim R.W."/>
            <person name="Kang W.H."/>
            <person name="Huh J.H."/>
            <person name="Kang B.C."/>
            <person name="Yang T.J."/>
            <person name="Lee Y.H."/>
            <person name="Bennetzen J.L."/>
            <person name="Choi D."/>
        </authorList>
    </citation>
    <scope>NUCLEOTIDE SEQUENCE [LARGE SCALE GENOMIC DNA]</scope>
    <source>
        <strain evidence="4">cv. CM334</strain>
    </source>
</reference>
<keyword evidence="1" id="KW-0812">Transmembrane</keyword>
<dbReference type="EMBL" id="AYRZ02000003">
    <property type="protein sequence ID" value="PHT85438.1"/>
    <property type="molecule type" value="Genomic_DNA"/>
</dbReference>
<dbReference type="PANTHER" id="PTHR31672">
    <property type="entry name" value="BNACNNG10540D PROTEIN"/>
    <property type="match status" value="1"/>
</dbReference>
<organism evidence="3 4">
    <name type="scientific">Capsicum annuum</name>
    <name type="common">Capsicum pepper</name>
    <dbReference type="NCBI Taxonomy" id="4072"/>
    <lineage>
        <taxon>Eukaryota</taxon>
        <taxon>Viridiplantae</taxon>
        <taxon>Streptophyta</taxon>
        <taxon>Embryophyta</taxon>
        <taxon>Tracheophyta</taxon>
        <taxon>Spermatophyta</taxon>
        <taxon>Magnoliopsida</taxon>
        <taxon>eudicotyledons</taxon>
        <taxon>Gunneridae</taxon>
        <taxon>Pentapetalae</taxon>
        <taxon>asterids</taxon>
        <taxon>lamiids</taxon>
        <taxon>Solanales</taxon>
        <taxon>Solanaceae</taxon>
        <taxon>Solanoideae</taxon>
        <taxon>Capsiceae</taxon>
        <taxon>Capsicum</taxon>
    </lineage>
</organism>
<gene>
    <name evidence="3" type="ORF">T459_07544</name>
</gene>
<evidence type="ECO:0000313" key="4">
    <source>
        <dbReference type="Proteomes" id="UP000222542"/>
    </source>
</evidence>
<dbReference type="InterPro" id="IPR050796">
    <property type="entry name" value="SCF_F-box_component"/>
</dbReference>
<proteinExistence type="predicted"/>
<evidence type="ECO:0000256" key="1">
    <source>
        <dbReference type="SAM" id="Phobius"/>
    </source>
</evidence>
<protein>
    <recommendedName>
        <fullName evidence="2">F-box associated beta-propeller type 3 domain-containing protein</fullName>
    </recommendedName>
</protein>
<feature type="transmembrane region" description="Helical" evidence="1">
    <location>
        <begin position="331"/>
        <end position="348"/>
    </location>
</feature>
<dbReference type="InterPro" id="IPR017451">
    <property type="entry name" value="F-box-assoc_interact_dom"/>
</dbReference>
<evidence type="ECO:0000313" key="3">
    <source>
        <dbReference type="EMBL" id="PHT85438.1"/>
    </source>
</evidence>
<accession>A0A2G2ZTY0</accession>